<keyword evidence="4" id="KW-0694">RNA-binding</keyword>
<comment type="subcellular location">
    <subcellularLocation>
        <location evidence="1">Early endosome</location>
    </subcellularLocation>
</comment>
<dbReference type="InterPro" id="IPR019348">
    <property type="entry name" value="PPP1R21_six_helix"/>
</dbReference>
<dbReference type="GO" id="GO:0016020">
    <property type="term" value="C:membrane"/>
    <property type="evidence" value="ECO:0007669"/>
    <property type="project" value="TreeGrafter"/>
</dbReference>
<accession>A0A6A4UYH7</accession>
<evidence type="ECO:0000256" key="3">
    <source>
        <dbReference type="ARBA" id="ARBA00022753"/>
    </source>
</evidence>
<dbReference type="OrthoDB" id="5566667at2759"/>
<feature type="region of interest" description="Disordered" evidence="10">
    <location>
        <begin position="152"/>
        <end position="178"/>
    </location>
</feature>
<dbReference type="AlphaFoldDB" id="A0A6A4UYH7"/>
<dbReference type="PANTHER" id="PTHR21448:SF0">
    <property type="entry name" value="PROTEIN PHOSPHATASE 1 REGULATORY SUBUNIT 21"/>
    <property type="match status" value="1"/>
</dbReference>
<evidence type="ECO:0000256" key="6">
    <source>
        <dbReference type="ARBA" id="ARBA00031361"/>
    </source>
</evidence>
<dbReference type="PANTHER" id="PTHR21448">
    <property type="entry name" value="SMOOTH MUSCLE MYOSIN HEAVY CHAIN-RELATED"/>
    <property type="match status" value="1"/>
</dbReference>
<evidence type="ECO:0000256" key="7">
    <source>
        <dbReference type="ARBA" id="ARBA00031617"/>
    </source>
</evidence>
<feature type="region of interest" description="Disordered" evidence="10">
    <location>
        <begin position="78"/>
        <end position="107"/>
    </location>
</feature>
<dbReference type="GO" id="GO:0003723">
    <property type="term" value="F:RNA binding"/>
    <property type="evidence" value="ECO:0007669"/>
    <property type="project" value="UniProtKB-KW"/>
</dbReference>
<feature type="coiled-coil region" evidence="9">
    <location>
        <begin position="770"/>
        <end position="833"/>
    </location>
</feature>
<feature type="coiled-coil region" evidence="9">
    <location>
        <begin position="247"/>
        <end position="274"/>
    </location>
</feature>
<dbReference type="Pfam" id="PF10212">
    <property type="entry name" value="PPP1R21_helical"/>
    <property type="match status" value="1"/>
</dbReference>
<dbReference type="Pfam" id="PF10205">
    <property type="entry name" value="KLRAQ"/>
    <property type="match status" value="1"/>
</dbReference>
<keyword evidence="3" id="KW-0967">Endosome</keyword>
<dbReference type="InterPro" id="IPR049372">
    <property type="entry name" value="PPP1R21_C"/>
</dbReference>
<name>A0A6A4UYH7_AMPAM</name>
<dbReference type="SMART" id="SM01254">
    <property type="entry name" value="KLRAQ"/>
    <property type="match status" value="1"/>
</dbReference>
<evidence type="ECO:0000256" key="5">
    <source>
        <dbReference type="ARBA" id="ARBA00023054"/>
    </source>
</evidence>
<comment type="caution">
    <text evidence="12">The sequence shown here is derived from an EMBL/GenBank/DDBJ whole genome shotgun (WGS) entry which is preliminary data.</text>
</comment>
<evidence type="ECO:0000256" key="1">
    <source>
        <dbReference type="ARBA" id="ARBA00004412"/>
    </source>
</evidence>
<protein>
    <recommendedName>
        <fullName evidence="2">Protein phosphatase 1 regulatory subunit 21</fullName>
    </recommendedName>
    <alternativeName>
        <fullName evidence="7">Coiled-coil domain-containing protein 128</fullName>
    </alternativeName>
    <alternativeName>
        <fullName evidence="8">Ferry endosomal RAB5 effector complex subunit 2</fullName>
    </alternativeName>
    <alternativeName>
        <fullName evidence="6">KLRAQ motif-containing protein 1</fullName>
    </alternativeName>
</protein>
<proteinExistence type="predicted"/>
<evidence type="ECO:0000256" key="2">
    <source>
        <dbReference type="ARBA" id="ARBA00020102"/>
    </source>
</evidence>
<dbReference type="Pfam" id="PF21636">
    <property type="entry name" value="PPP1R21_C"/>
    <property type="match status" value="1"/>
</dbReference>
<evidence type="ECO:0000256" key="10">
    <source>
        <dbReference type="SAM" id="MobiDB-lite"/>
    </source>
</evidence>
<feature type="compositionally biased region" description="Pro residues" evidence="10">
    <location>
        <begin position="162"/>
        <end position="171"/>
    </location>
</feature>
<evidence type="ECO:0000256" key="4">
    <source>
        <dbReference type="ARBA" id="ARBA00022884"/>
    </source>
</evidence>
<evidence type="ECO:0000313" key="13">
    <source>
        <dbReference type="Proteomes" id="UP000440578"/>
    </source>
</evidence>
<feature type="domain" description="Protein phosphatase 1 regulatory subunit 21 N-terminal" evidence="11">
    <location>
        <begin position="11"/>
        <end position="114"/>
    </location>
</feature>
<reference evidence="12 13" key="1">
    <citation type="submission" date="2019-07" db="EMBL/GenBank/DDBJ databases">
        <title>Draft genome assembly of a fouling barnacle, Amphibalanus amphitrite (Darwin, 1854): The first reference genome for Thecostraca.</title>
        <authorList>
            <person name="Kim W."/>
        </authorList>
    </citation>
    <scope>NUCLEOTIDE SEQUENCE [LARGE SCALE GENOMIC DNA]</scope>
    <source>
        <strain evidence="12">SNU_AA5</strain>
        <tissue evidence="12">Soma without cirri and trophi</tissue>
    </source>
</reference>
<evidence type="ECO:0000259" key="11">
    <source>
        <dbReference type="SMART" id="SM01254"/>
    </source>
</evidence>
<evidence type="ECO:0000313" key="12">
    <source>
        <dbReference type="EMBL" id="KAF0286903.1"/>
    </source>
</evidence>
<sequence>MDTVDLQAKYQTLAAEYSKVTAKCTVLKKAVLDEQAKSSQLKEELTETDRLLRQQQQEVDSLTFRNSQLTRRVAVLQEELEPSPQHKQSKKKVTKGSTGDAPPPSNLNVLEEELMSKINANEKLNEMLSESEQRHREEVGSLTSRLRQLEAHLQASRTSSPSTPPRTPPQAPETRPAAWADCERRRTQLWTVSPMYLSPRRVSQTVGGAGPSNWEPSAPPCAPTIRPAVCTDCERRRAQLRTVSGQLQLADEERRRLAEQLAAAQTELETLRRTVAQYTPLVDTGSPSLDRLNVPTCDRREQRRAAQLSAEVCGHLSELASALANYHSYCEQRLHALSSHGLSAVGAKLSALLLAHRFSLSPVPAALQRLTETLSGRRLVTPHTLTELAPLAEAVRGYHVFLTKVVSYQQLSSLQEETTLEASGQQYLSCMSRVAAVFGRLQSALTLLAKQVSADDQPRLPVSVRVIGLLGTILDALHTALRDLSKSYTIRMSEERDLPTSTAALNTTNECILTSLVAATTAADKLRSVWSSNQSWMSRLSVATFRSLSPETGASVAVNRRAGRAAAYLSAVDSPSGGRGSYDHSLAGSLYEADEAETAARLDQCQKTIIELEQSKEHWRLEFQLMKAKYQRLQDERSAPPEPSPSPDPAEGGGITHTTPAGEVRTSANPWVDLEAREARLKADLAHQLDEMVERQQTAEGRCRHYQIEFPLQELHVRGGGRRQPRGGGVLERPADVAVGHRPQGILVQAPAASAEAAQCRHLVRTLTALERSTEQRERHLAEVEAARQTVQQELVTTAASYETQVAAMSDHLAGLNETLTAQRDQIDQLRYQLGLKKRGVR</sequence>
<dbReference type="EMBL" id="VIIS01002223">
    <property type="protein sequence ID" value="KAF0286903.1"/>
    <property type="molecule type" value="Genomic_DNA"/>
</dbReference>
<gene>
    <name evidence="12" type="primary">PPP1R21</name>
    <name evidence="12" type="ORF">FJT64_014667</name>
</gene>
<keyword evidence="5 9" id="KW-0175">Coiled coil</keyword>
<evidence type="ECO:0000256" key="8">
    <source>
        <dbReference type="ARBA" id="ARBA00044824"/>
    </source>
</evidence>
<keyword evidence="13" id="KW-1185">Reference proteome</keyword>
<feature type="coiled-coil region" evidence="9">
    <location>
        <begin position="107"/>
        <end position="134"/>
    </location>
</feature>
<dbReference type="GO" id="GO:0005769">
    <property type="term" value="C:early endosome"/>
    <property type="evidence" value="ECO:0007669"/>
    <property type="project" value="UniProtKB-SubCell"/>
</dbReference>
<evidence type="ECO:0000256" key="9">
    <source>
        <dbReference type="SAM" id="Coils"/>
    </source>
</evidence>
<dbReference type="Proteomes" id="UP000440578">
    <property type="component" value="Unassembled WGS sequence"/>
</dbReference>
<dbReference type="InterPro" id="IPR019343">
    <property type="entry name" value="PPP1R21_N"/>
</dbReference>
<feature type="region of interest" description="Disordered" evidence="10">
    <location>
        <begin position="632"/>
        <end position="669"/>
    </location>
</feature>
<organism evidence="12 13">
    <name type="scientific">Amphibalanus amphitrite</name>
    <name type="common">Striped barnacle</name>
    <name type="synonym">Balanus amphitrite</name>
    <dbReference type="NCBI Taxonomy" id="1232801"/>
    <lineage>
        <taxon>Eukaryota</taxon>
        <taxon>Metazoa</taxon>
        <taxon>Ecdysozoa</taxon>
        <taxon>Arthropoda</taxon>
        <taxon>Crustacea</taxon>
        <taxon>Multicrustacea</taxon>
        <taxon>Cirripedia</taxon>
        <taxon>Thoracica</taxon>
        <taxon>Thoracicalcarea</taxon>
        <taxon>Balanomorpha</taxon>
        <taxon>Balanoidea</taxon>
        <taxon>Balanidae</taxon>
        <taxon>Amphibalaninae</taxon>
        <taxon>Amphibalanus</taxon>
    </lineage>
</organism>
<dbReference type="InterPro" id="IPR040024">
    <property type="entry name" value="PPP1R21"/>
</dbReference>